<protein>
    <submittedName>
        <fullName evidence="1">ESX-1 secretion-associated protein</fullName>
    </submittedName>
</protein>
<accession>A0A5A7SD52</accession>
<dbReference type="AlphaFoldDB" id="A0A5A7SD52"/>
<comment type="caution">
    <text evidence="1">The sequence shown here is derived from an EMBL/GenBank/DDBJ whole genome shotgun (WGS) entry which is preliminary data.</text>
</comment>
<evidence type="ECO:0000313" key="2">
    <source>
        <dbReference type="Proteomes" id="UP000322244"/>
    </source>
</evidence>
<dbReference type="OrthoDB" id="4382075at2"/>
<dbReference type="InterPro" id="IPR022536">
    <property type="entry name" value="EspC"/>
</dbReference>
<keyword evidence="2" id="KW-1185">Reference proteome</keyword>
<dbReference type="Proteomes" id="UP000322244">
    <property type="component" value="Unassembled WGS sequence"/>
</dbReference>
<reference evidence="1 2" key="1">
    <citation type="submission" date="2019-07" db="EMBL/GenBank/DDBJ databases">
        <title>Rhodococcus cavernicolus sp. nov., isolated from a cave.</title>
        <authorList>
            <person name="Lee S.D."/>
        </authorList>
    </citation>
    <scope>NUCLEOTIDE SEQUENCE [LARGE SCALE GENOMIC DNA]</scope>
    <source>
        <strain evidence="1 2">C1-24</strain>
    </source>
</reference>
<gene>
    <name evidence="1" type="ORF">FOY51_08770</name>
</gene>
<dbReference type="Pfam" id="PF10824">
    <property type="entry name" value="T7SS_ESX_EspC"/>
    <property type="match status" value="1"/>
</dbReference>
<proteinExistence type="predicted"/>
<dbReference type="GO" id="GO:0009306">
    <property type="term" value="P:protein secretion"/>
    <property type="evidence" value="ECO:0007669"/>
    <property type="project" value="InterPro"/>
</dbReference>
<sequence>MSEVHAVPDGIRSYGHTSGEVASRIFNEGVYDLQANITTLTPVFGAIGIDFLSAFGAAQTNHSKAVLELAGHYAATATAANDTAASYEGTDNRSAAALGAVGNGIEARP</sequence>
<dbReference type="EMBL" id="VLNY01000003">
    <property type="protein sequence ID" value="KAA0023484.1"/>
    <property type="molecule type" value="Genomic_DNA"/>
</dbReference>
<evidence type="ECO:0000313" key="1">
    <source>
        <dbReference type="EMBL" id="KAA0023484.1"/>
    </source>
</evidence>
<dbReference type="RefSeq" id="WP_149429829.1">
    <property type="nucleotide sequence ID" value="NZ_VLNY01000003.1"/>
</dbReference>
<name>A0A5A7SD52_9NOCA</name>
<organism evidence="1 2">
    <name type="scientific">Antrihabitans cavernicola</name>
    <dbReference type="NCBI Taxonomy" id="2495913"/>
    <lineage>
        <taxon>Bacteria</taxon>
        <taxon>Bacillati</taxon>
        <taxon>Actinomycetota</taxon>
        <taxon>Actinomycetes</taxon>
        <taxon>Mycobacteriales</taxon>
        <taxon>Nocardiaceae</taxon>
        <taxon>Antrihabitans</taxon>
    </lineage>
</organism>